<evidence type="ECO:0000256" key="6">
    <source>
        <dbReference type="RuleBase" id="RU367155"/>
    </source>
</evidence>
<comment type="caution">
    <text evidence="9">The sequence shown here is derived from an EMBL/GenBank/DDBJ whole genome shotgun (WGS) entry which is preliminary data.</text>
</comment>
<dbReference type="AlphaFoldDB" id="A0A8I2YJE7"/>
<comment type="subcellular location">
    <subcellularLocation>
        <location evidence="1 6">Nucleus</location>
    </subcellularLocation>
</comment>
<comment type="subunit">
    <text evidence="6">Heterotrimer.</text>
</comment>
<dbReference type="GO" id="GO:0005634">
    <property type="term" value="C:nucleus"/>
    <property type="evidence" value="ECO:0007669"/>
    <property type="project" value="UniProtKB-SubCell"/>
</dbReference>
<keyword evidence="2 6" id="KW-0805">Transcription regulation</keyword>
<evidence type="ECO:0000313" key="8">
    <source>
        <dbReference type="EMBL" id="KAG6369663.1"/>
    </source>
</evidence>
<dbReference type="PANTHER" id="PTHR12632">
    <property type="entry name" value="TRANSCRIPTION FACTOR NF-Y ALPHA-RELATED"/>
    <property type="match status" value="1"/>
</dbReference>
<accession>A0A8I2YJE7</accession>
<proteinExistence type="inferred from homology"/>
<dbReference type="PROSITE" id="PS51152">
    <property type="entry name" value="NFYA_HAP2_2"/>
    <property type="match status" value="1"/>
</dbReference>
<dbReference type="GO" id="GO:0003677">
    <property type="term" value="F:DNA binding"/>
    <property type="evidence" value="ECO:0007669"/>
    <property type="project" value="UniProtKB-KW"/>
</dbReference>
<evidence type="ECO:0000313" key="10">
    <source>
        <dbReference type="Proteomes" id="UP000683000"/>
    </source>
</evidence>
<protein>
    <recommendedName>
        <fullName evidence="6">Transcriptional activator HAP2</fullName>
    </recommendedName>
</protein>
<gene>
    <name evidence="8" type="ORF">JVT61DRAFT_14162</name>
    <name evidence="9" type="ORF">JVT61DRAFT_7798</name>
</gene>
<feature type="region of interest" description="Disordered" evidence="7">
    <location>
        <begin position="308"/>
        <end position="333"/>
    </location>
</feature>
<reference evidence="9" key="1">
    <citation type="submission" date="2021-03" db="EMBL/GenBank/DDBJ databases">
        <title>Evolutionary innovations through gain and loss of genes in the ectomycorrhizal Boletales.</title>
        <authorList>
            <person name="Wu G."/>
            <person name="Miyauchi S."/>
            <person name="Morin E."/>
            <person name="Yang Z.-L."/>
            <person name="Xu J."/>
            <person name="Martin F.M."/>
        </authorList>
    </citation>
    <scope>NUCLEOTIDE SEQUENCE</scope>
    <source>
        <strain evidence="9">BR01</strain>
    </source>
</reference>
<organism evidence="9 10">
    <name type="scientific">Boletus reticuloceps</name>
    <dbReference type="NCBI Taxonomy" id="495285"/>
    <lineage>
        <taxon>Eukaryota</taxon>
        <taxon>Fungi</taxon>
        <taxon>Dikarya</taxon>
        <taxon>Basidiomycota</taxon>
        <taxon>Agaricomycotina</taxon>
        <taxon>Agaricomycetes</taxon>
        <taxon>Agaricomycetidae</taxon>
        <taxon>Boletales</taxon>
        <taxon>Boletineae</taxon>
        <taxon>Boletaceae</taxon>
        <taxon>Boletoideae</taxon>
        <taxon>Boletus</taxon>
    </lineage>
</organism>
<evidence type="ECO:0000256" key="4">
    <source>
        <dbReference type="ARBA" id="ARBA00023163"/>
    </source>
</evidence>
<comment type="function">
    <text evidence="6">Component of the sequence-specific heterotrimeric transcription factor (NF-Y) which specifically recognizes a 5'-CCAAT-3' box motif found in the promoters of its target genes.</text>
</comment>
<evidence type="ECO:0000256" key="5">
    <source>
        <dbReference type="ARBA" id="ARBA00023242"/>
    </source>
</evidence>
<dbReference type="SMART" id="SM00521">
    <property type="entry name" value="CBF"/>
    <property type="match status" value="1"/>
</dbReference>
<keyword evidence="5 6" id="KW-0539">Nucleus</keyword>
<name>A0A8I2YJE7_9AGAM</name>
<evidence type="ECO:0000256" key="3">
    <source>
        <dbReference type="ARBA" id="ARBA00023125"/>
    </source>
</evidence>
<dbReference type="GO" id="GO:0003700">
    <property type="term" value="F:DNA-binding transcription factor activity"/>
    <property type="evidence" value="ECO:0007669"/>
    <property type="project" value="UniProtKB-UniRule"/>
</dbReference>
<evidence type="ECO:0000256" key="7">
    <source>
        <dbReference type="SAM" id="MobiDB-lite"/>
    </source>
</evidence>
<keyword evidence="4 6" id="KW-0804">Transcription</keyword>
<feature type="region of interest" description="Disordered" evidence="7">
    <location>
        <begin position="204"/>
        <end position="271"/>
    </location>
</feature>
<dbReference type="Gene3D" id="6.10.250.2430">
    <property type="match status" value="1"/>
</dbReference>
<evidence type="ECO:0000256" key="1">
    <source>
        <dbReference type="ARBA" id="ARBA00004123"/>
    </source>
</evidence>
<dbReference type="Pfam" id="PF02045">
    <property type="entry name" value="CBFB_NFYA"/>
    <property type="match status" value="1"/>
</dbReference>
<keyword evidence="10" id="KW-1185">Reference proteome</keyword>
<dbReference type="EMBL" id="JAGFBS010000071">
    <property type="protein sequence ID" value="KAG6369663.1"/>
    <property type="molecule type" value="Genomic_DNA"/>
</dbReference>
<dbReference type="InterPro" id="IPR001289">
    <property type="entry name" value="NFYA"/>
</dbReference>
<evidence type="ECO:0000313" key="9">
    <source>
        <dbReference type="EMBL" id="KAG6372358.1"/>
    </source>
</evidence>
<dbReference type="PRINTS" id="PR00616">
    <property type="entry name" value="CCAATSUBUNTB"/>
</dbReference>
<dbReference type="OrthoDB" id="1097733at2759"/>
<evidence type="ECO:0000256" key="2">
    <source>
        <dbReference type="ARBA" id="ARBA00023015"/>
    </source>
</evidence>
<dbReference type="Proteomes" id="UP000683000">
    <property type="component" value="Unassembled WGS sequence"/>
</dbReference>
<feature type="region of interest" description="Disordered" evidence="7">
    <location>
        <begin position="15"/>
        <end position="50"/>
    </location>
</feature>
<sequence>MGDPVDPLLSPAYHHLHFQNPSQPQNDIYIYKNNSPDPPSPSHTTHRNSPVQDIFHHLHDVDSNNHNNDQPIEPESNIDEEPLYVNAKQYFRILKRRVARARLEEVHRLSRQRKPYLHESRHKHAMRRPRGPGGRFLTAEEIAAQKLAQQSAQENTHAILVDSSDPQPGQDQALTHIPIESSQPQIPQDILPVHDTNQVGLATSYNSLSHTNPSPPSLSSPLSPSFPDGRASPSAHIAPPVPSQSPPLQSNTQSSSPVLPAQHAAKTATSASVTLRPPYPQARMHHVPHPHAHTRLRHSHLNFTDSLYQGEESSHGASEGDNPIMAYTSHSGS</sequence>
<dbReference type="EMBL" id="JAGFBS010000028">
    <property type="protein sequence ID" value="KAG6372358.1"/>
    <property type="molecule type" value="Genomic_DNA"/>
</dbReference>
<keyword evidence="3 6" id="KW-0238">DNA-binding</keyword>
<comment type="similarity">
    <text evidence="6">Belongs to the NFYA/HAP2 subunit family.</text>
</comment>